<proteinExistence type="predicted"/>
<reference evidence="1 2" key="1">
    <citation type="submission" date="2021-10" db="EMBL/GenBank/DDBJ databases">
        <authorList>
            <person name="Criscuolo A."/>
        </authorList>
    </citation>
    <scope>NUCLEOTIDE SEQUENCE [LARGE SCALE GENOMIC DNA]</scope>
    <source>
        <strain evidence="2">CIP 111899</strain>
    </source>
</reference>
<comment type="caution">
    <text evidence="1">The sequence shown here is derived from an EMBL/GenBank/DDBJ whole genome shotgun (WGS) entry which is preliminary data.</text>
</comment>
<name>A0ABN8A164_9BACI</name>
<keyword evidence="2" id="KW-1185">Reference proteome</keyword>
<evidence type="ECO:0000313" key="1">
    <source>
        <dbReference type="EMBL" id="CAG9613253.1"/>
    </source>
</evidence>
<protein>
    <submittedName>
        <fullName evidence="1">Uncharacterized protein</fullName>
    </submittedName>
</protein>
<dbReference type="EMBL" id="CAKJTI010000011">
    <property type="protein sequence ID" value="CAG9613253.1"/>
    <property type="molecule type" value="Genomic_DNA"/>
</dbReference>
<evidence type="ECO:0000313" key="2">
    <source>
        <dbReference type="Proteomes" id="UP000789423"/>
    </source>
</evidence>
<sequence length="68" mass="7741">MTSGLIIGCEKFSFIPSIVQNQTIFKIYINKINHPTAVFVSDAFRNTVLKIGLQGFEFVEVWDSELNM</sequence>
<organism evidence="1 2">
    <name type="scientific">Bacillus rhizoplanae</name>
    <dbReference type="NCBI Taxonomy" id="2880966"/>
    <lineage>
        <taxon>Bacteria</taxon>
        <taxon>Bacillati</taxon>
        <taxon>Bacillota</taxon>
        <taxon>Bacilli</taxon>
        <taxon>Bacillales</taxon>
        <taxon>Bacillaceae</taxon>
        <taxon>Bacillus</taxon>
    </lineage>
</organism>
<dbReference type="Proteomes" id="UP000789423">
    <property type="component" value="Unassembled WGS sequence"/>
</dbReference>
<gene>
    <name evidence="1" type="ORF">BACCIP111899_02467</name>
</gene>
<accession>A0ABN8A164</accession>